<comment type="similarity">
    <text evidence="1">Belongs to the universal ribosomal protein uS2 family.</text>
</comment>
<keyword evidence="2" id="KW-0687">Ribonucleoprotein</keyword>
<geneLocation type="mitochondrion" evidence="2"/>
<dbReference type="NCBIfam" id="TIGR01011">
    <property type="entry name" value="rpsB_bact"/>
    <property type="match status" value="1"/>
</dbReference>
<dbReference type="EMBL" id="MK086004">
    <property type="protein sequence ID" value="QBX98684.1"/>
    <property type="molecule type" value="Genomic_DNA"/>
</dbReference>
<evidence type="ECO:0000313" key="2">
    <source>
        <dbReference type="EMBL" id="QBX98684.1"/>
    </source>
</evidence>
<dbReference type="PANTHER" id="PTHR12534:SF0">
    <property type="entry name" value="SMALL RIBOSOMAL SUBUNIT PROTEIN US2M"/>
    <property type="match status" value="1"/>
</dbReference>
<dbReference type="GO" id="GO:0005763">
    <property type="term" value="C:mitochondrial small ribosomal subunit"/>
    <property type="evidence" value="ECO:0007669"/>
    <property type="project" value="TreeGrafter"/>
</dbReference>
<dbReference type="HAMAP" id="MF_00291_B">
    <property type="entry name" value="Ribosomal_uS2_B"/>
    <property type="match status" value="1"/>
</dbReference>
<keyword evidence="2" id="KW-0689">Ribosomal protein</keyword>
<dbReference type="GeneID" id="40513366"/>
<dbReference type="PANTHER" id="PTHR12534">
    <property type="entry name" value="30S RIBOSOMAL PROTEIN S2 PROKARYOTIC AND ORGANELLAR"/>
    <property type="match status" value="1"/>
</dbReference>
<keyword evidence="2" id="KW-0496">Mitochondrion</keyword>
<reference evidence="2" key="1">
    <citation type="journal article" date="2019" name="Genome Biol. Evol.">
        <title>Tracing the Evolution of the Plastome and Mitogenome in the Chloropicophyceae Uncovered Convergent tRNA Gene Losses and a Variant Plastid Genetic Code.</title>
        <authorList>
            <person name="Turmel M."/>
            <person name="Dos Santos A.L."/>
            <person name="Otis C."/>
            <person name="Sergerie R."/>
            <person name="Lemieux C."/>
        </authorList>
    </citation>
    <scope>NUCLEOTIDE SEQUENCE</scope>
</reference>
<proteinExistence type="inferred from homology"/>
<name>A0A4D6C4T2_9CHLO</name>
<dbReference type="Gene3D" id="3.40.50.10490">
    <property type="entry name" value="Glucose-6-phosphate isomerase like protein, domain 1"/>
    <property type="match status" value="1"/>
</dbReference>
<dbReference type="RefSeq" id="YP_009647046.1">
    <property type="nucleotide sequence ID" value="NC_042599.1"/>
</dbReference>
<dbReference type="InterPro" id="IPR023591">
    <property type="entry name" value="Ribosomal_uS2_flav_dom_sf"/>
</dbReference>
<evidence type="ECO:0000256" key="1">
    <source>
        <dbReference type="ARBA" id="ARBA00006242"/>
    </source>
</evidence>
<organism evidence="2">
    <name type="scientific">Chloropicon roscoffensis</name>
    <dbReference type="NCBI Taxonomy" id="1461544"/>
    <lineage>
        <taxon>Eukaryota</taxon>
        <taxon>Viridiplantae</taxon>
        <taxon>Chlorophyta</taxon>
        <taxon>Chloropicophyceae</taxon>
        <taxon>Chloropicales</taxon>
        <taxon>Chloropicaceae</taxon>
        <taxon>Chloropicon</taxon>
    </lineage>
</organism>
<dbReference type="Gene3D" id="1.10.287.610">
    <property type="entry name" value="Helix hairpin bin"/>
    <property type="match status" value="1"/>
</dbReference>
<dbReference type="SUPFAM" id="SSF52313">
    <property type="entry name" value="Ribosomal protein S2"/>
    <property type="match status" value="1"/>
</dbReference>
<dbReference type="AlphaFoldDB" id="A0A4D6C4T2"/>
<dbReference type="InterPro" id="IPR005706">
    <property type="entry name" value="Ribosomal_uS2_bac/mit/plastid"/>
</dbReference>
<dbReference type="GO" id="GO:0003735">
    <property type="term" value="F:structural constituent of ribosome"/>
    <property type="evidence" value="ECO:0007669"/>
    <property type="project" value="InterPro"/>
</dbReference>
<gene>
    <name evidence="2" type="primary">rps2</name>
</gene>
<accession>A0A4D6C4T2</accession>
<sequence>MNSSIKKDTYSKKPKSISNKNLSLASVLETGGHLGRPQVHRSQRTLCIGQKNGFWVYDGEIIKQSLQVSYLYLKYFMGKQGPILVINQEDSLKEGVKVFCEKLGFYHMQEKWMGGLLTNWGQAKKQRTHFLKVQETHGELLEKNKDRSYLKVKNRFKGLEGMPGRPSLCIILDIQDSEYAFKEALKLKIPVMAFVNTDDDLNGVSLPIFGANKSLKWVRWVFNLFLYWYDKDEKKGWVKENKSRK</sequence>
<dbReference type="PRINTS" id="PR00395">
    <property type="entry name" value="RIBOSOMALS2"/>
</dbReference>
<protein>
    <submittedName>
        <fullName evidence="2">Ribosomal protein S2</fullName>
    </submittedName>
</protein>
<dbReference type="GO" id="GO:0006412">
    <property type="term" value="P:translation"/>
    <property type="evidence" value="ECO:0007669"/>
    <property type="project" value="InterPro"/>
</dbReference>
<dbReference type="InterPro" id="IPR001865">
    <property type="entry name" value="Ribosomal_uS2"/>
</dbReference>
<dbReference type="Pfam" id="PF00318">
    <property type="entry name" value="Ribosomal_S2"/>
    <property type="match status" value="1"/>
</dbReference>